<dbReference type="AlphaFoldDB" id="A0AAI9WYF5"/>
<dbReference type="Gene3D" id="3.30.160.60">
    <property type="entry name" value="Classic Zinc Finger"/>
    <property type="match status" value="2"/>
</dbReference>
<feature type="compositionally biased region" description="Basic residues" evidence="13">
    <location>
        <begin position="296"/>
        <end position="306"/>
    </location>
</feature>
<evidence type="ECO:0000259" key="14">
    <source>
        <dbReference type="PROSITE" id="PS50157"/>
    </source>
</evidence>
<feature type="domain" description="C2H2-type" evidence="14">
    <location>
        <begin position="273"/>
        <end position="302"/>
    </location>
</feature>
<keyword evidence="8" id="KW-0805">Transcription regulation</keyword>
<keyword evidence="9" id="KW-0238">DNA-binding</keyword>
<dbReference type="GO" id="GO:0000122">
    <property type="term" value="P:negative regulation of transcription by RNA polymerase II"/>
    <property type="evidence" value="ECO:0007669"/>
    <property type="project" value="UniProtKB-ARBA"/>
</dbReference>
<keyword evidence="10" id="KW-0804">Transcription</keyword>
<keyword evidence="4" id="KW-0479">Metal-binding</keyword>
<keyword evidence="16" id="KW-1185">Reference proteome</keyword>
<dbReference type="FunFam" id="3.30.160.60:FF:001382">
    <property type="entry name" value="Transcriptional repressor"/>
    <property type="match status" value="1"/>
</dbReference>
<feature type="region of interest" description="Disordered" evidence="13">
    <location>
        <begin position="296"/>
        <end position="339"/>
    </location>
</feature>
<comment type="caution">
    <text evidence="15">The sequence shown here is derived from an EMBL/GenBank/DDBJ whole genome shotgun (WGS) entry which is preliminary data.</text>
</comment>
<dbReference type="Proteomes" id="UP001202479">
    <property type="component" value="Unassembled WGS sequence"/>
</dbReference>
<keyword evidence="7" id="KW-0862">Zinc</keyword>
<dbReference type="FunFam" id="3.30.160.60:FF:002160">
    <property type="entry name" value="Transcriptional regulator NRG1"/>
    <property type="match status" value="1"/>
</dbReference>
<evidence type="ECO:0000256" key="10">
    <source>
        <dbReference type="ARBA" id="ARBA00023163"/>
    </source>
</evidence>
<dbReference type="EMBL" id="JAHUZD010000067">
    <property type="protein sequence ID" value="KAI3405089.2"/>
    <property type="molecule type" value="Genomic_DNA"/>
</dbReference>
<feature type="compositionally biased region" description="Low complexity" evidence="13">
    <location>
        <begin position="312"/>
        <end position="336"/>
    </location>
</feature>
<keyword evidence="6 12" id="KW-0863">Zinc-finger</keyword>
<reference evidence="15" key="1">
    <citation type="journal article" date="2022" name="DNA Res.">
        <title>Genome analysis of five recently described species of the CUG-Ser clade uncovers Candida theae as a new hybrid lineage with pathogenic potential in the Candida parapsilosis species complex.</title>
        <authorList>
            <person name="Mixao V."/>
            <person name="Del Olmo V."/>
            <person name="Hegedusova E."/>
            <person name="Saus E."/>
            <person name="Pryszcz L."/>
            <person name="Cillingova A."/>
            <person name="Nosek J."/>
            <person name="Gabaldon T."/>
        </authorList>
    </citation>
    <scope>NUCLEOTIDE SEQUENCE</scope>
    <source>
        <strain evidence="15">CBS 10844</strain>
    </source>
</reference>
<evidence type="ECO:0000256" key="11">
    <source>
        <dbReference type="ARBA" id="ARBA00023242"/>
    </source>
</evidence>
<dbReference type="GO" id="GO:0005634">
    <property type="term" value="C:nucleus"/>
    <property type="evidence" value="ECO:0007669"/>
    <property type="project" value="UniProtKB-SubCell"/>
</dbReference>
<feature type="region of interest" description="Disordered" evidence="13">
    <location>
        <begin position="203"/>
        <end position="243"/>
    </location>
</feature>
<feature type="compositionally biased region" description="Polar residues" evidence="13">
    <location>
        <begin position="203"/>
        <end position="234"/>
    </location>
</feature>
<dbReference type="SMART" id="SM00355">
    <property type="entry name" value="ZnF_C2H2"/>
    <property type="match status" value="2"/>
</dbReference>
<sequence>MFKQESYKSDSDSTSLNKMSFKNLICHQDTSSRAMFDETKPKITSLPSFSELLTSIPLPFDIKSSRSNSSSSSSSSSCGNGSYSFSSAYTLNQQQQRNNRLSSIASPPYNYYTQHSILNRMSTPPSQQSPQQFSPKAPVVFSQVNSSEDSFATPVPLTVNHDPATTHAQTNFNPITPVMNTFDTKIRSNSSAAILQSTCSSTMTSPHLTQHRQQSVALPTSPRSHFVTGSSDAMSKSPRDPRRKHICKVCSRSFTTSGHLARHNKIHTGERKHECPWPSCDARFARQDNCMQHYKTHTNGKNKRARSTSGASVVNTNTRNNNNNNSNNTNGVGSAGYSPAILPPHLRNLHQGNMDGPAVAIGMPVMSSLPHHQAAPPPNLNYIRKSYV</sequence>
<evidence type="ECO:0000256" key="6">
    <source>
        <dbReference type="ARBA" id="ARBA00022771"/>
    </source>
</evidence>
<evidence type="ECO:0000256" key="7">
    <source>
        <dbReference type="ARBA" id="ARBA00022833"/>
    </source>
</evidence>
<dbReference type="GO" id="GO:0060258">
    <property type="term" value="P:negative regulation of filamentous growth"/>
    <property type="evidence" value="ECO:0007669"/>
    <property type="project" value="UniProtKB-ARBA"/>
</dbReference>
<evidence type="ECO:0000256" key="12">
    <source>
        <dbReference type="PROSITE-ProRule" id="PRU00042"/>
    </source>
</evidence>
<evidence type="ECO:0000256" key="9">
    <source>
        <dbReference type="ARBA" id="ARBA00023125"/>
    </source>
</evidence>
<evidence type="ECO:0000256" key="2">
    <source>
        <dbReference type="ARBA" id="ARBA00006991"/>
    </source>
</evidence>
<organism evidence="15 16">
    <name type="scientific">Candida oxycetoniae</name>
    <dbReference type="NCBI Taxonomy" id="497107"/>
    <lineage>
        <taxon>Eukaryota</taxon>
        <taxon>Fungi</taxon>
        <taxon>Dikarya</taxon>
        <taxon>Ascomycota</taxon>
        <taxon>Saccharomycotina</taxon>
        <taxon>Pichiomycetes</taxon>
        <taxon>Debaryomycetaceae</taxon>
        <taxon>Candida/Lodderomyces clade</taxon>
        <taxon>Candida</taxon>
    </lineage>
</organism>
<evidence type="ECO:0000256" key="5">
    <source>
        <dbReference type="ARBA" id="ARBA00022737"/>
    </source>
</evidence>
<keyword evidence="3" id="KW-0678">Repressor</keyword>
<evidence type="ECO:0000256" key="1">
    <source>
        <dbReference type="ARBA" id="ARBA00004123"/>
    </source>
</evidence>
<feature type="domain" description="C2H2-type" evidence="14">
    <location>
        <begin position="245"/>
        <end position="272"/>
    </location>
</feature>
<dbReference type="SUPFAM" id="SSF57667">
    <property type="entry name" value="beta-beta-alpha zinc fingers"/>
    <property type="match status" value="1"/>
</dbReference>
<dbReference type="GeneID" id="73379662"/>
<keyword evidence="5" id="KW-0677">Repeat</keyword>
<evidence type="ECO:0000256" key="4">
    <source>
        <dbReference type="ARBA" id="ARBA00022723"/>
    </source>
</evidence>
<dbReference type="RefSeq" id="XP_049180834.1">
    <property type="nucleotide sequence ID" value="XM_049323232.1"/>
</dbReference>
<gene>
    <name evidence="15" type="ORF">KGF56_002045</name>
</gene>
<dbReference type="GO" id="GO:0000978">
    <property type="term" value="F:RNA polymerase II cis-regulatory region sequence-specific DNA binding"/>
    <property type="evidence" value="ECO:0007669"/>
    <property type="project" value="TreeGrafter"/>
</dbReference>
<dbReference type="PROSITE" id="PS50157">
    <property type="entry name" value="ZINC_FINGER_C2H2_2"/>
    <property type="match status" value="2"/>
</dbReference>
<dbReference type="GO" id="GO:0000981">
    <property type="term" value="F:DNA-binding transcription factor activity, RNA polymerase II-specific"/>
    <property type="evidence" value="ECO:0007669"/>
    <property type="project" value="TreeGrafter"/>
</dbReference>
<dbReference type="PANTHER" id="PTHR24388:SF96">
    <property type="entry name" value="GENE, 32687-RELATED"/>
    <property type="match status" value="1"/>
</dbReference>
<evidence type="ECO:0000256" key="13">
    <source>
        <dbReference type="SAM" id="MobiDB-lite"/>
    </source>
</evidence>
<dbReference type="PROSITE" id="PS00028">
    <property type="entry name" value="ZINC_FINGER_C2H2_1"/>
    <property type="match status" value="2"/>
</dbReference>
<accession>A0AAI9WYF5</accession>
<evidence type="ECO:0000256" key="3">
    <source>
        <dbReference type="ARBA" id="ARBA00022491"/>
    </source>
</evidence>
<name>A0AAI9WYF5_9ASCO</name>
<proteinExistence type="inferred from homology"/>
<comment type="similarity">
    <text evidence="2">Belongs to the krueppel C2H2-type zinc-finger protein family.</text>
</comment>
<dbReference type="InterPro" id="IPR013087">
    <property type="entry name" value="Znf_C2H2_type"/>
</dbReference>
<evidence type="ECO:0000256" key="8">
    <source>
        <dbReference type="ARBA" id="ARBA00023015"/>
    </source>
</evidence>
<dbReference type="GO" id="GO:0008270">
    <property type="term" value="F:zinc ion binding"/>
    <property type="evidence" value="ECO:0007669"/>
    <property type="project" value="UniProtKB-KW"/>
</dbReference>
<keyword evidence="11" id="KW-0539">Nucleus</keyword>
<comment type="subcellular location">
    <subcellularLocation>
        <location evidence="1">Nucleus</location>
    </subcellularLocation>
</comment>
<dbReference type="InterPro" id="IPR050527">
    <property type="entry name" value="Snail/Krueppel_Znf"/>
</dbReference>
<protein>
    <submittedName>
        <fullName evidence="15">NRG1</fullName>
    </submittedName>
</protein>
<evidence type="ECO:0000313" key="16">
    <source>
        <dbReference type="Proteomes" id="UP001202479"/>
    </source>
</evidence>
<dbReference type="PANTHER" id="PTHR24388">
    <property type="entry name" value="ZINC FINGER PROTEIN"/>
    <property type="match status" value="1"/>
</dbReference>
<evidence type="ECO:0000313" key="15">
    <source>
        <dbReference type="EMBL" id="KAI3405089.2"/>
    </source>
</evidence>
<dbReference type="InterPro" id="IPR036236">
    <property type="entry name" value="Znf_C2H2_sf"/>
</dbReference>